<keyword evidence="8" id="KW-0472">Membrane</keyword>
<dbReference type="Gene3D" id="3.30.565.10">
    <property type="entry name" value="Histidine kinase-like ATPase, C-terminal domain"/>
    <property type="match status" value="1"/>
</dbReference>
<dbReference type="Gene3D" id="3.40.50.2300">
    <property type="match status" value="3"/>
</dbReference>
<dbReference type="Gene3D" id="1.10.10.60">
    <property type="entry name" value="Homeodomain-like"/>
    <property type="match status" value="2"/>
</dbReference>
<dbReference type="PANTHER" id="PTHR43547">
    <property type="entry name" value="TWO-COMPONENT HISTIDINE KINASE"/>
    <property type="match status" value="1"/>
</dbReference>
<feature type="domain" description="Histidine kinase" evidence="11">
    <location>
        <begin position="413"/>
        <end position="626"/>
    </location>
</feature>
<keyword evidence="5" id="KW-0238">DNA-binding</keyword>
<dbReference type="InterPro" id="IPR003661">
    <property type="entry name" value="HisK_dim/P_dom"/>
</dbReference>
<evidence type="ECO:0000256" key="4">
    <source>
        <dbReference type="ARBA" id="ARBA00023015"/>
    </source>
</evidence>
<proteinExistence type="predicted"/>
<dbReference type="Pfam" id="PF00072">
    <property type="entry name" value="Response_reg"/>
    <property type="match status" value="1"/>
</dbReference>
<dbReference type="SUPFAM" id="SSF52172">
    <property type="entry name" value="CheY-like"/>
    <property type="match status" value="1"/>
</dbReference>
<evidence type="ECO:0000256" key="7">
    <source>
        <dbReference type="PROSITE-ProRule" id="PRU00169"/>
    </source>
</evidence>
<name>A0ABU0THU2_9FLAO</name>
<evidence type="ECO:0000313" key="14">
    <source>
        <dbReference type="Proteomes" id="UP001225072"/>
    </source>
</evidence>
<dbReference type="PROSITE" id="PS01124">
    <property type="entry name" value="HTH_ARAC_FAMILY_2"/>
    <property type="match status" value="1"/>
</dbReference>
<dbReference type="PROSITE" id="PS50110">
    <property type="entry name" value="RESPONSE_REGULATORY"/>
    <property type="match status" value="1"/>
</dbReference>
<dbReference type="InterPro" id="IPR036097">
    <property type="entry name" value="HisK_dim/P_sf"/>
</dbReference>
<dbReference type="SUPFAM" id="SSF55874">
    <property type="entry name" value="ATPase domain of HSP90 chaperone/DNA topoisomerase II/histidine kinase"/>
    <property type="match status" value="1"/>
</dbReference>
<protein>
    <recommendedName>
        <fullName evidence="2">histidine kinase</fullName>
        <ecNumber evidence="2">2.7.13.3</ecNumber>
    </recommendedName>
</protein>
<dbReference type="InterPro" id="IPR018062">
    <property type="entry name" value="HTH_AraC-typ_CS"/>
</dbReference>
<dbReference type="SMART" id="SM00387">
    <property type="entry name" value="HATPase_c"/>
    <property type="match status" value="1"/>
</dbReference>
<dbReference type="Pfam" id="PF00512">
    <property type="entry name" value="HisKA"/>
    <property type="match status" value="1"/>
</dbReference>
<dbReference type="InterPro" id="IPR005467">
    <property type="entry name" value="His_kinase_dom"/>
</dbReference>
<feature type="signal peptide" evidence="9">
    <location>
        <begin position="1"/>
        <end position="30"/>
    </location>
</feature>
<evidence type="ECO:0000256" key="3">
    <source>
        <dbReference type="ARBA" id="ARBA00022553"/>
    </source>
</evidence>
<comment type="catalytic activity">
    <reaction evidence="1">
        <text>ATP + protein L-histidine = ADP + protein N-phospho-L-histidine.</text>
        <dbReference type="EC" id="2.7.13.3"/>
    </reaction>
</comment>
<organism evidence="13 14">
    <name type="scientific">Chryseobacterium camelliae</name>
    <dbReference type="NCBI Taxonomy" id="1265445"/>
    <lineage>
        <taxon>Bacteria</taxon>
        <taxon>Pseudomonadati</taxon>
        <taxon>Bacteroidota</taxon>
        <taxon>Flavobacteriia</taxon>
        <taxon>Flavobacteriales</taxon>
        <taxon>Weeksellaceae</taxon>
        <taxon>Chryseobacterium group</taxon>
        <taxon>Chryseobacterium</taxon>
    </lineage>
</organism>
<dbReference type="PROSITE" id="PS00041">
    <property type="entry name" value="HTH_ARAC_FAMILY_1"/>
    <property type="match status" value="1"/>
</dbReference>
<dbReference type="EMBL" id="JAUTAL010000001">
    <property type="protein sequence ID" value="MDQ1096626.1"/>
    <property type="molecule type" value="Genomic_DNA"/>
</dbReference>
<keyword evidence="8" id="KW-0812">Transmembrane</keyword>
<keyword evidence="4" id="KW-0805">Transcription regulation</keyword>
<evidence type="ECO:0000259" key="10">
    <source>
        <dbReference type="PROSITE" id="PS01124"/>
    </source>
</evidence>
<feature type="domain" description="Response regulatory" evidence="12">
    <location>
        <begin position="672"/>
        <end position="786"/>
    </location>
</feature>
<dbReference type="CDD" id="cd00075">
    <property type="entry name" value="HATPase"/>
    <property type="match status" value="1"/>
</dbReference>
<dbReference type="InterPro" id="IPR009057">
    <property type="entry name" value="Homeodomain-like_sf"/>
</dbReference>
<dbReference type="InterPro" id="IPR003594">
    <property type="entry name" value="HATPase_dom"/>
</dbReference>
<dbReference type="SUPFAM" id="SSF47384">
    <property type="entry name" value="Homodimeric domain of signal transducing histidine kinase"/>
    <property type="match status" value="1"/>
</dbReference>
<dbReference type="PRINTS" id="PR00344">
    <property type="entry name" value="BCTRLSENSOR"/>
</dbReference>
<dbReference type="Pfam" id="PF12833">
    <property type="entry name" value="HTH_18"/>
    <property type="match status" value="1"/>
</dbReference>
<dbReference type="CDD" id="cd00082">
    <property type="entry name" value="HisKA"/>
    <property type="match status" value="1"/>
</dbReference>
<evidence type="ECO:0000256" key="6">
    <source>
        <dbReference type="ARBA" id="ARBA00023163"/>
    </source>
</evidence>
<feature type="transmembrane region" description="Helical" evidence="8">
    <location>
        <begin position="347"/>
        <end position="370"/>
    </location>
</feature>
<dbReference type="InterPro" id="IPR036890">
    <property type="entry name" value="HATPase_C_sf"/>
</dbReference>
<reference evidence="13 14" key="1">
    <citation type="submission" date="2023-07" db="EMBL/GenBank/DDBJ databases">
        <title>Functional and genomic diversity of the sorghum phyllosphere microbiome.</title>
        <authorList>
            <person name="Shade A."/>
        </authorList>
    </citation>
    <scope>NUCLEOTIDE SEQUENCE [LARGE SCALE GENOMIC DNA]</scope>
    <source>
        <strain evidence="13 14">SORGH_AS_1064</strain>
    </source>
</reference>
<dbReference type="InterPro" id="IPR004358">
    <property type="entry name" value="Sig_transdc_His_kin-like_C"/>
</dbReference>
<dbReference type="InterPro" id="IPR028082">
    <property type="entry name" value="Peripla_BP_I"/>
</dbReference>
<dbReference type="EC" id="2.7.13.3" evidence="2"/>
<accession>A0ABU0THU2</accession>
<keyword evidence="14" id="KW-1185">Reference proteome</keyword>
<dbReference type="InterPro" id="IPR001789">
    <property type="entry name" value="Sig_transdc_resp-reg_receiver"/>
</dbReference>
<feature type="modified residue" description="4-aspartylphosphate" evidence="7">
    <location>
        <position position="719"/>
    </location>
</feature>
<dbReference type="CDD" id="cd17574">
    <property type="entry name" value="REC_OmpR"/>
    <property type="match status" value="1"/>
</dbReference>
<dbReference type="RefSeq" id="WP_307449309.1">
    <property type="nucleotide sequence ID" value="NZ_JAUTAL010000001.1"/>
</dbReference>
<dbReference type="CDD" id="cd06308">
    <property type="entry name" value="PBP1_sensor_kinase-like"/>
    <property type="match status" value="1"/>
</dbReference>
<evidence type="ECO:0000313" key="13">
    <source>
        <dbReference type="EMBL" id="MDQ1096626.1"/>
    </source>
</evidence>
<evidence type="ECO:0000259" key="12">
    <source>
        <dbReference type="PROSITE" id="PS50110"/>
    </source>
</evidence>
<comment type="caution">
    <text evidence="13">The sequence shown here is derived from an EMBL/GenBank/DDBJ whole genome shotgun (WGS) entry which is preliminary data.</text>
</comment>
<dbReference type="SMART" id="SM00342">
    <property type="entry name" value="HTH_ARAC"/>
    <property type="match status" value="1"/>
</dbReference>
<dbReference type="Gene3D" id="1.10.287.130">
    <property type="match status" value="1"/>
</dbReference>
<dbReference type="PANTHER" id="PTHR43547:SF2">
    <property type="entry name" value="HYBRID SIGNAL TRANSDUCTION HISTIDINE KINASE C"/>
    <property type="match status" value="1"/>
</dbReference>
<dbReference type="SMART" id="SM00388">
    <property type="entry name" value="HisKA"/>
    <property type="match status" value="1"/>
</dbReference>
<keyword evidence="8" id="KW-1133">Transmembrane helix</keyword>
<dbReference type="InterPro" id="IPR018060">
    <property type="entry name" value="HTH_AraC"/>
</dbReference>
<evidence type="ECO:0000256" key="8">
    <source>
        <dbReference type="SAM" id="Phobius"/>
    </source>
</evidence>
<dbReference type="InterPro" id="IPR011006">
    <property type="entry name" value="CheY-like_superfamily"/>
</dbReference>
<feature type="domain" description="HTH araC/xylS-type" evidence="10">
    <location>
        <begin position="818"/>
        <end position="917"/>
    </location>
</feature>
<dbReference type="Pfam" id="PF02518">
    <property type="entry name" value="HATPase_c"/>
    <property type="match status" value="1"/>
</dbReference>
<keyword evidence="6" id="KW-0804">Transcription</keyword>
<evidence type="ECO:0000259" key="11">
    <source>
        <dbReference type="PROSITE" id="PS50109"/>
    </source>
</evidence>
<keyword evidence="9" id="KW-0732">Signal</keyword>
<dbReference type="Proteomes" id="UP001225072">
    <property type="component" value="Unassembled WGS sequence"/>
</dbReference>
<evidence type="ECO:0000256" key="2">
    <source>
        <dbReference type="ARBA" id="ARBA00012438"/>
    </source>
</evidence>
<evidence type="ECO:0000256" key="9">
    <source>
        <dbReference type="SAM" id="SignalP"/>
    </source>
</evidence>
<dbReference type="SMART" id="SM00448">
    <property type="entry name" value="REC"/>
    <property type="match status" value="1"/>
</dbReference>
<evidence type="ECO:0000256" key="1">
    <source>
        <dbReference type="ARBA" id="ARBA00000085"/>
    </source>
</evidence>
<evidence type="ECO:0000256" key="5">
    <source>
        <dbReference type="ARBA" id="ARBA00023125"/>
    </source>
</evidence>
<feature type="chain" id="PRO_5046549768" description="histidine kinase" evidence="9">
    <location>
        <begin position="31"/>
        <end position="923"/>
    </location>
</feature>
<gene>
    <name evidence="13" type="ORF">QE404_001773</name>
</gene>
<keyword evidence="3 7" id="KW-0597">Phosphoprotein</keyword>
<dbReference type="InterPro" id="IPR025997">
    <property type="entry name" value="SBP_2_dom"/>
</dbReference>
<dbReference type="SUPFAM" id="SSF53822">
    <property type="entry name" value="Periplasmic binding protein-like I"/>
    <property type="match status" value="1"/>
</dbReference>
<sequence length="923" mass="104932">MSTKKVFRTFGFPKVSIVLFLLLMISHACKNASEKSDKIKIGFSQGLGNHPWRQAMNHSMEIQASLHSEVQLSIRKAEGSVQQQIGDIQKMIDNKADIIIISPIDPNSLVPVVEKAFAKKIPVILVDRKINSDKYATYIGADNVEIGKEAAQYIISDSKNLKKIIEIKGDDNSSPTTERSLGFRQTIKNNPNTELIKTFKGLPAEAFRKTLDSLGNQSLYVFAFNDDLAAQAWQVARNIGVENQIKFIGVDGLNTKDGGIQMVLDGKFNATLLYPTGGTEAIETAIKIYNGQIPPKRIKLSTTIIDRFNAEIMRNQFDKIIEQQGVIENQVNAMKKQTELYSSQKELFRWSVVLLILMFCLIAYAIYLIYTIKIKNKQLTLTNERVTIQRNQIETIANELKESNEARVNFFTGLSHEFKTPITLILSSLESLKDTLKSKGTKPSYELELINKNSNRLLRLVDNLLDFRKIENKTFNLRVSKTNIYDFTYGIFRDFENEAKKRNIKFEIHSANKNLELYIDRNLMDKVYFNLLSNAFKFTPDNGKIEITIHEKGNQAVISFKDNGIGIPEKEISNVFEPYFKGSNNRKNSSGIGLHLSRQFVELHLGKIEVSSFQGTEFSISLYKGNKHFNEDQMIQEPSVMDAETLAKEDVFDLVEEGSFMQSQENPGDRYSLLLVEDNSDLSFFLSNKLQTEFDVMVSDGTDAIDKAISEIPDIIVCDVNLPEKNGFEICEILKKDLRTSHIPVILLTALNNKESYLQGLKSGVDLYLTKPFSYPILTQSLRSLLYNREKLRYYYTNNIGRIVDSKSFGSMEQTFVNKLNQIIKTNIDNPDFSVENLADLLNISRIQLYRKIKAMFNVNVSDYINNIRLEQAKSMLQNPGLTISEIAYKTGFSSPNYFSTVFKNKFGVSPNVFKKGFSEENN</sequence>
<dbReference type="Pfam" id="PF13407">
    <property type="entry name" value="Peripla_BP_4"/>
    <property type="match status" value="1"/>
</dbReference>
<dbReference type="PROSITE" id="PS50109">
    <property type="entry name" value="HIS_KIN"/>
    <property type="match status" value="1"/>
</dbReference>
<dbReference type="SUPFAM" id="SSF46689">
    <property type="entry name" value="Homeodomain-like"/>
    <property type="match status" value="1"/>
</dbReference>